<dbReference type="GO" id="GO:0008270">
    <property type="term" value="F:zinc ion binding"/>
    <property type="evidence" value="ECO:0007669"/>
    <property type="project" value="UniProtKB-KW"/>
</dbReference>
<reference evidence="7" key="1">
    <citation type="journal article" date="2023" name="Mol. Phylogenet. Evol.">
        <title>Genome-scale phylogeny and comparative genomics of the fungal order Sordariales.</title>
        <authorList>
            <person name="Hensen N."/>
            <person name="Bonometti L."/>
            <person name="Westerberg I."/>
            <person name="Brannstrom I.O."/>
            <person name="Guillou S."/>
            <person name="Cros-Aarteil S."/>
            <person name="Calhoun S."/>
            <person name="Haridas S."/>
            <person name="Kuo A."/>
            <person name="Mondo S."/>
            <person name="Pangilinan J."/>
            <person name="Riley R."/>
            <person name="LaButti K."/>
            <person name="Andreopoulos B."/>
            <person name="Lipzen A."/>
            <person name="Chen C."/>
            <person name="Yan M."/>
            <person name="Daum C."/>
            <person name="Ng V."/>
            <person name="Clum A."/>
            <person name="Steindorff A."/>
            <person name="Ohm R.A."/>
            <person name="Martin F."/>
            <person name="Silar P."/>
            <person name="Natvig D.O."/>
            <person name="Lalanne C."/>
            <person name="Gautier V."/>
            <person name="Ament-Velasquez S.L."/>
            <person name="Kruys A."/>
            <person name="Hutchinson M.I."/>
            <person name="Powell A.J."/>
            <person name="Barry K."/>
            <person name="Miller A.N."/>
            <person name="Grigoriev I.V."/>
            <person name="Debuchy R."/>
            <person name="Gladieux P."/>
            <person name="Hiltunen Thoren M."/>
            <person name="Johannesson H."/>
        </authorList>
    </citation>
    <scope>NUCLEOTIDE SEQUENCE</scope>
    <source>
        <strain evidence="7">PSN309</strain>
    </source>
</reference>
<evidence type="ECO:0000256" key="1">
    <source>
        <dbReference type="ARBA" id="ARBA00022723"/>
    </source>
</evidence>
<dbReference type="InterPro" id="IPR000306">
    <property type="entry name" value="Znf_FYVE"/>
</dbReference>
<dbReference type="InterPro" id="IPR017455">
    <property type="entry name" value="Znf_FYVE-rel"/>
</dbReference>
<feature type="domain" description="FYVE-type" evidence="6">
    <location>
        <begin position="178"/>
        <end position="233"/>
    </location>
</feature>
<organism evidence="7 8">
    <name type="scientific">Podospora australis</name>
    <dbReference type="NCBI Taxonomy" id="1536484"/>
    <lineage>
        <taxon>Eukaryota</taxon>
        <taxon>Fungi</taxon>
        <taxon>Dikarya</taxon>
        <taxon>Ascomycota</taxon>
        <taxon>Pezizomycotina</taxon>
        <taxon>Sordariomycetes</taxon>
        <taxon>Sordariomycetidae</taxon>
        <taxon>Sordariales</taxon>
        <taxon>Podosporaceae</taxon>
        <taxon>Podospora</taxon>
    </lineage>
</organism>
<protein>
    <submittedName>
        <fullName evidence="7">Vacuolar segregation protein pep7</fullName>
    </submittedName>
</protein>
<name>A0AAN7AN20_9PEZI</name>
<dbReference type="Pfam" id="PF01363">
    <property type="entry name" value="FYVE"/>
    <property type="match status" value="1"/>
</dbReference>
<gene>
    <name evidence="7" type="ORF">QBC35DRAFT_264230</name>
</gene>
<evidence type="ECO:0000256" key="4">
    <source>
        <dbReference type="PROSITE-ProRule" id="PRU00091"/>
    </source>
</evidence>
<keyword evidence="3" id="KW-0862">Zinc</keyword>
<sequence length="299" mass="33350">MATDFIMPRAAGQSQYPAFYPHQQPLRAQQQQPAQFHTTPITTPYPSNTNAQSDAQISPLSTSGNTSPTSPKNQLKRGIRPLYVPAALRPTEFPSKEPPQTPKPQDEDETKDEPLHHSSSFMSLGGLSVLGLSRRSTGDSKCTEGNWNLDLFPNPTGLPTRKHWKPDQDSAICDHATCKKSFNYFQRRHHCRRCGNIFCNEHSNFVVPLDQDANYNPRGVPSRACSHCFKQFKAWRSRTNSQSSSQDSFDSGNNVPDTPVTPTGTSPVFSAIPGRLMPGQPHTPEVAHSVPRDWHWSTF</sequence>
<evidence type="ECO:0000256" key="5">
    <source>
        <dbReference type="SAM" id="MobiDB-lite"/>
    </source>
</evidence>
<feature type="compositionally biased region" description="Polar residues" evidence="5">
    <location>
        <begin position="252"/>
        <end position="268"/>
    </location>
</feature>
<dbReference type="Proteomes" id="UP001302126">
    <property type="component" value="Unassembled WGS sequence"/>
</dbReference>
<keyword evidence="2 4" id="KW-0863">Zinc-finger</keyword>
<dbReference type="PANTHER" id="PTHR23164:SF30">
    <property type="entry name" value="EARLY ENDOSOME ANTIGEN 1"/>
    <property type="match status" value="1"/>
</dbReference>
<dbReference type="PROSITE" id="PS50178">
    <property type="entry name" value="ZF_FYVE"/>
    <property type="match status" value="1"/>
</dbReference>
<evidence type="ECO:0000313" key="8">
    <source>
        <dbReference type="Proteomes" id="UP001302126"/>
    </source>
</evidence>
<proteinExistence type="predicted"/>
<dbReference type="InterPro" id="IPR011011">
    <property type="entry name" value="Znf_FYVE_PHD"/>
</dbReference>
<feature type="region of interest" description="Disordered" evidence="5">
    <location>
        <begin position="240"/>
        <end position="290"/>
    </location>
</feature>
<accession>A0AAN7AN20</accession>
<feature type="region of interest" description="Disordered" evidence="5">
    <location>
        <begin position="16"/>
        <end position="122"/>
    </location>
</feature>
<dbReference type="AlphaFoldDB" id="A0AAN7AN20"/>
<evidence type="ECO:0000313" key="7">
    <source>
        <dbReference type="EMBL" id="KAK4192127.1"/>
    </source>
</evidence>
<feature type="compositionally biased region" description="Polar residues" evidence="5">
    <location>
        <begin position="36"/>
        <end position="73"/>
    </location>
</feature>
<evidence type="ECO:0000256" key="3">
    <source>
        <dbReference type="ARBA" id="ARBA00022833"/>
    </source>
</evidence>
<dbReference type="InterPro" id="IPR013083">
    <property type="entry name" value="Znf_RING/FYVE/PHD"/>
</dbReference>
<feature type="compositionally biased region" description="Low complexity" evidence="5">
    <location>
        <begin position="241"/>
        <end position="251"/>
    </location>
</feature>
<keyword evidence="8" id="KW-1185">Reference proteome</keyword>
<dbReference type="EMBL" id="MU864356">
    <property type="protein sequence ID" value="KAK4192127.1"/>
    <property type="molecule type" value="Genomic_DNA"/>
</dbReference>
<evidence type="ECO:0000259" key="6">
    <source>
        <dbReference type="PROSITE" id="PS50178"/>
    </source>
</evidence>
<reference evidence="7" key="2">
    <citation type="submission" date="2023-05" db="EMBL/GenBank/DDBJ databases">
        <authorList>
            <consortium name="Lawrence Berkeley National Laboratory"/>
            <person name="Steindorff A."/>
            <person name="Hensen N."/>
            <person name="Bonometti L."/>
            <person name="Westerberg I."/>
            <person name="Brannstrom I.O."/>
            <person name="Guillou S."/>
            <person name="Cros-Aarteil S."/>
            <person name="Calhoun S."/>
            <person name="Haridas S."/>
            <person name="Kuo A."/>
            <person name="Mondo S."/>
            <person name="Pangilinan J."/>
            <person name="Riley R."/>
            <person name="Labutti K."/>
            <person name="Andreopoulos B."/>
            <person name="Lipzen A."/>
            <person name="Chen C."/>
            <person name="Yanf M."/>
            <person name="Daum C."/>
            <person name="Ng V."/>
            <person name="Clum A."/>
            <person name="Ohm R."/>
            <person name="Martin F."/>
            <person name="Silar P."/>
            <person name="Natvig D."/>
            <person name="Lalanne C."/>
            <person name="Gautier V."/>
            <person name="Ament-Velasquez S.L."/>
            <person name="Kruys A."/>
            <person name="Hutchinson M.I."/>
            <person name="Powell A.J."/>
            <person name="Barry K."/>
            <person name="Miller A.N."/>
            <person name="Grigoriev I.V."/>
            <person name="Debuchy R."/>
            <person name="Gladieux P."/>
            <person name="Thoren M.H."/>
            <person name="Johannesson H."/>
        </authorList>
    </citation>
    <scope>NUCLEOTIDE SEQUENCE</scope>
    <source>
        <strain evidence="7">PSN309</strain>
    </source>
</reference>
<keyword evidence="1" id="KW-0479">Metal-binding</keyword>
<comment type="caution">
    <text evidence="7">The sequence shown here is derived from an EMBL/GenBank/DDBJ whole genome shotgun (WGS) entry which is preliminary data.</text>
</comment>
<dbReference type="Gene3D" id="3.30.40.10">
    <property type="entry name" value="Zinc/RING finger domain, C3HC4 (zinc finger)"/>
    <property type="match status" value="1"/>
</dbReference>
<dbReference type="PANTHER" id="PTHR23164">
    <property type="entry name" value="EARLY ENDOSOME ANTIGEN 1"/>
    <property type="match status" value="1"/>
</dbReference>
<evidence type="ECO:0000256" key="2">
    <source>
        <dbReference type="ARBA" id="ARBA00022771"/>
    </source>
</evidence>
<feature type="compositionally biased region" description="Low complexity" evidence="5">
    <location>
        <begin position="23"/>
        <end position="35"/>
    </location>
</feature>
<dbReference type="SMART" id="SM00064">
    <property type="entry name" value="FYVE"/>
    <property type="match status" value="1"/>
</dbReference>
<dbReference type="SUPFAM" id="SSF57903">
    <property type="entry name" value="FYVE/PHD zinc finger"/>
    <property type="match status" value="1"/>
</dbReference>
<dbReference type="CDD" id="cd15760">
    <property type="entry name" value="FYVE_scVPS27p_like"/>
    <property type="match status" value="1"/>
</dbReference>